<sequence>MALSQIKSMLTGVPETMLATLYGRAVEAMREDAIIKDEKAIEIYNSIDYDYEASFGTLWRAMYTGFAIRSIIFDREINKFLSTYPDGTIVNLGEGLETHRFRIAKEQGLWLTVDVPEAIKIREQFIKPDQRHLHISMSALDSGWFDYVPLDKPVFITAQGLFMYLPLEEVKLIIQDIANTFNQGYLMFDIVPHWVSRKTMSTQGWKLTKNYTVPQMPWGLNGNEVQSTLNSWLTNIEEIVDIGYDNYPRGVMKWLSLLILSFTPLKNILASSIVKLSFRNQN</sequence>
<gene>
    <name evidence="3" type="ordered locus">Tery_1692</name>
</gene>
<dbReference type="GO" id="GO:0008168">
    <property type="term" value="F:methyltransferase activity"/>
    <property type="evidence" value="ECO:0007669"/>
    <property type="project" value="UniProtKB-KW"/>
</dbReference>
<dbReference type="GO" id="GO:0032259">
    <property type="term" value="P:methylation"/>
    <property type="evidence" value="ECO:0007669"/>
    <property type="project" value="UniProtKB-KW"/>
</dbReference>
<dbReference type="InterPro" id="IPR029063">
    <property type="entry name" value="SAM-dependent_MTases_sf"/>
</dbReference>
<dbReference type="SUPFAM" id="SSF53335">
    <property type="entry name" value="S-adenosyl-L-methionine-dependent methyltransferases"/>
    <property type="match status" value="1"/>
</dbReference>
<keyword evidence="1 3" id="KW-0489">Methyltransferase</keyword>
<dbReference type="InterPro" id="IPR016874">
    <property type="entry name" value="TcmP-like"/>
</dbReference>
<proteinExistence type="predicted"/>
<dbReference type="OrthoDB" id="9800233at2"/>
<dbReference type="PANTHER" id="PTHR43619">
    <property type="entry name" value="S-ADENOSYL-L-METHIONINE-DEPENDENT METHYLTRANSFERASE YKTD-RELATED"/>
    <property type="match status" value="1"/>
</dbReference>
<dbReference type="PANTHER" id="PTHR43619:SF2">
    <property type="entry name" value="S-ADENOSYL-L-METHIONINE-DEPENDENT METHYLTRANSFERASES SUPERFAMILY PROTEIN"/>
    <property type="match status" value="1"/>
</dbReference>
<dbReference type="PIRSF" id="PIRSF028177">
    <property type="entry name" value="Polyketide_synth_Omtfrase_TcmP"/>
    <property type="match status" value="1"/>
</dbReference>
<organism evidence="3">
    <name type="scientific">Trichodesmium erythraeum (strain IMS101)</name>
    <dbReference type="NCBI Taxonomy" id="203124"/>
    <lineage>
        <taxon>Bacteria</taxon>
        <taxon>Bacillati</taxon>
        <taxon>Cyanobacteriota</taxon>
        <taxon>Cyanophyceae</taxon>
        <taxon>Oscillatoriophycideae</taxon>
        <taxon>Oscillatoriales</taxon>
        <taxon>Microcoleaceae</taxon>
        <taxon>Trichodesmium</taxon>
    </lineage>
</organism>
<dbReference type="Pfam" id="PF04072">
    <property type="entry name" value="LCM"/>
    <property type="match status" value="1"/>
</dbReference>
<dbReference type="eggNOG" id="COG3315">
    <property type="taxonomic scope" value="Bacteria"/>
</dbReference>
<dbReference type="InterPro" id="IPR007213">
    <property type="entry name" value="Ppm1/Ppm2/Tcmp"/>
</dbReference>
<protein>
    <submittedName>
        <fullName evidence="3">O-methyltransferase-like</fullName>
    </submittedName>
</protein>
<dbReference type="RefSeq" id="WP_011611335.1">
    <property type="nucleotide sequence ID" value="NC_008312.1"/>
</dbReference>
<dbReference type="DNASU" id="4244077"/>
<dbReference type="STRING" id="203124.Tery_1692"/>
<evidence type="ECO:0000313" key="3">
    <source>
        <dbReference type="EMBL" id="ABG50960.1"/>
    </source>
</evidence>
<name>Q114W4_TRIEI</name>
<evidence type="ECO:0000256" key="1">
    <source>
        <dbReference type="ARBA" id="ARBA00022603"/>
    </source>
</evidence>
<keyword evidence="2 3" id="KW-0808">Transferase</keyword>
<dbReference type="HOGENOM" id="CLU_069348_1_0_3"/>
<reference evidence="3" key="1">
    <citation type="submission" date="2006-06" db="EMBL/GenBank/DDBJ databases">
        <title>Complete sequence of Trichodesmium erythraeum IMS101.</title>
        <authorList>
            <consortium name="US DOE Joint Genome Institute"/>
            <person name="Copeland A."/>
            <person name="Lucas S."/>
            <person name="Lapidus A."/>
            <person name="Barry K."/>
            <person name="Detter J.C."/>
            <person name="Glavina del Rio T."/>
            <person name="Hammon N."/>
            <person name="Israni S."/>
            <person name="Dalin E."/>
            <person name="Tice H."/>
            <person name="Pitluck S."/>
            <person name="Kiss H."/>
            <person name="Munk A.C."/>
            <person name="Brettin T."/>
            <person name="Bruce D."/>
            <person name="Han C."/>
            <person name="Tapia R."/>
            <person name="Gilna P."/>
            <person name="Schmutz J."/>
            <person name="Larimer F."/>
            <person name="Land M."/>
            <person name="Hauser L."/>
            <person name="Kyrpides N."/>
            <person name="Kim E."/>
            <person name="Richardson P."/>
        </authorList>
    </citation>
    <scope>NUCLEOTIDE SEQUENCE [LARGE SCALE GENOMIC DNA]</scope>
    <source>
        <strain evidence="3">IMS101</strain>
    </source>
</reference>
<dbReference type="EMBL" id="CP000393">
    <property type="protein sequence ID" value="ABG50960.1"/>
    <property type="molecule type" value="Genomic_DNA"/>
</dbReference>
<dbReference type="KEGG" id="ter:Tery_1692"/>
<dbReference type="Gene3D" id="3.40.50.150">
    <property type="entry name" value="Vaccinia Virus protein VP39"/>
    <property type="match status" value="1"/>
</dbReference>
<dbReference type="AlphaFoldDB" id="Q114W4"/>
<evidence type="ECO:0000256" key="2">
    <source>
        <dbReference type="ARBA" id="ARBA00022679"/>
    </source>
</evidence>
<dbReference type="SMR" id="Q114W4"/>
<accession>Q114W4</accession>